<dbReference type="AlphaFoldDB" id="A0A1I0DNS6"/>
<evidence type="ECO:0000313" key="2">
    <source>
        <dbReference type="Proteomes" id="UP000198618"/>
    </source>
</evidence>
<protein>
    <submittedName>
        <fullName evidence="1">Spore coat protein YutH</fullName>
    </submittedName>
</protein>
<dbReference type="Gene3D" id="3.90.1200.10">
    <property type="match status" value="1"/>
</dbReference>
<dbReference type="PANTHER" id="PTHR39179:SF2">
    <property type="entry name" value="ENDOSPORE COAT-ASSOCIATED PROTEIN YUTH"/>
    <property type="match status" value="1"/>
</dbReference>
<dbReference type="InterPro" id="IPR047175">
    <property type="entry name" value="CotS-like"/>
</dbReference>
<keyword evidence="1" id="KW-0946">Virion</keyword>
<dbReference type="RefSeq" id="WP_090869814.1">
    <property type="nucleotide sequence ID" value="NZ_FOHE01000009.1"/>
</dbReference>
<dbReference type="SUPFAM" id="SSF56112">
    <property type="entry name" value="Protein kinase-like (PK-like)"/>
    <property type="match status" value="1"/>
</dbReference>
<sequence>MKDILRSDYAIHVRDSIHYKGIEGYRDDQYLYFIIPATNKETLYMEQAALTYYLVENGYNHVALPVPTINGEWFRPIDNTNYMVLRIQQLQGQISTSYGKKLAEFHQLSSNYQYEPQEISSYGQWKDLWINKLMAFENKVNEESKSYSSSYYRLVMDILPYIIGISENAIQYMQETESETRYHLHDQGTFSFQRYRNNLHDPIIWMYDLVYDHPARDISEFIRNQLLWNEEDDHKEIANFVHDYQSVRPVSIFSWRLVYARLLFPVHLFDCLEKGFSSRDFAQQEEELKEMIHRQEKYEQKLASIFEMLQVDYQSLEIPVLHWLK</sequence>
<proteinExistence type="predicted"/>
<dbReference type="STRING" id="930131.SAMN05216389_10969"/>
<accession>A0A1I0DNS6</accession>
<name>A0A1I0DNS6_9BACI</name>
<dbReference type="EMBL" id="FOHE01000009">
    <property type="protein sequence ID" value="SET34189.1"/>
    <property type="molecule type" value="Genomic_DNA"/>
</dbReference>
<dbReference type="GO" id="GO:0042601">
    <property type="term" value="C:endospore-forming forespore"/>
    <property type="evidence" value="ECO:0007669"/>
    <property type="project" value="TreeGrafter"/>
</dbReference>
<dbReference type="Proteomes" id="UP000198618">
    <property type="component" value="Unassembled WGS sequence"/>
</dbReference>
<gene>
    <name evidence="1" type="ORF">SAMN05216389_10969</name>
</gene>
<keyword evidence="2" id="KW-1185">Reference proteome</keyword>
<dbReference type="OrthoDB" id="2986702at2"/>
<keyword evidence="1" id="KW-0167">Capsid protein</keyword>
<evidence type="ECO:0000313" key="1">
    <source>
        <dbReference type="EMBL" id="SET34189.1"/>
    </source>
</evidence>
<dbReference type="InterPro" id="IPR011009">
    <property type="entry name" value="Kinase-like_dom_sf"/>
</dbReference>
<reference evidence="1 2" key="1">
    <citation type="submission" date="2016-10" db="EMBL/GenBank/DDBJ databases">
        <authorList>
            <person name="de Groot N.N."/>
        </authorList>
    </citation>
    <scope>NUCLEOTIDE SEQUENCE [LARGE SCALE GENOMIC DNA]</scope>
    <source>
        <strain evidence="1 2">IBRC-M 10780</strain>
    </source>
</reference>
<dbReference type="PANTHER" id="PTHR39179">
    <property type="entry name" value="SPORE COAT PROTEIN I"/>
    <property type="match status" value="1"/>
</dbReference>
<organism evidence="1 2">
    <name type="scientific">Oceanobacillus limi</name>
    <dbReference type="NCBI Taxonomy" id="930131"/>
    <lineage>
        <taxon>Bacteria</taxon>
        <taxon>Bacillati</taxon>
        <taxon>Bacillota</taxon>
        <taxon>Bacilli</taxon>
        <taxon>Bacillales</taxon>
        <taxon>Bacillaceae</taxon>
        <taxon>Oceanobacillus</taxon>
    </lineage>
</organism>